<dbReference type="HAMAP" id="MF_02040">
    <property type="entry name" value="Mrp_NBP35"/>
    <property type="match status" value="1"/>
</dbReference>
<dbReference type="GO" id="GO:0051539">
    <property type="term" value="F:4 iron, 4 sulfur cluster binding"/>
    <property type="evidence" value="ECO:0007669"/>
    <property type="project" value="TreeGrafter"/>
</dbReference>
<keyword evidence="4 6" id="KW-0408">Iron</keyword>
<evidence type="ECO:0000256" key="3">
    <source>
        <dbReference type="ARBA" id="ARBA00022840"/>
    </source>
</evidence>
<dbReference type="InterPro" id="IPR044304">
    <property type="entry name" value="NUBPL-like"/>
</dbReference>
<dbReference type="EMBL" id="QFYS01000007">
    <property type="protein sequence ID" value="RAK63635.1"/>
    <property type="molecule type" value="Genomic_DNA"/>
</dbReference>
<dbReference type="PANTHER" id="PTHR42961:SF2">
    <property type="entry name" value="IRON-SULFUR PROTEIN NUBPL"/>
    <property type="match status" value="1"/>
</dbReference>
<evidence type="ECO:0000259" key="7">
    <source>
        <dbReference type="Pfam" id="PF01883"/>
    </source>
</evidence>
<dbReference type="InterPro" id="IPR019591">
    <property type="entry name" value="Mrp/NBP35_ATP-bd"/>
</dbReference>
<evidence type="ECO:0000256" key="4">
    <source>
        <dbReference type="ARBA" id="ARBA00023004"/>
    </source>
</evidence>
<comment type="subunit">
    <text evidence="6">Homodimer.</text>
</comment>
<gene>
    <name evidence="8" type="ORF">DJ019_15375</name>
</gene>
<evidence type="ECO:0000256" key="6">
    <source>
        <dbReference type="HAMAP-Rule" id="MF_02040"/>
    </source>
</evidence>
<dbReference type="GO" id="GO:0046872">
    <property type="term" value="F:metal ion binding"/>
    <property type="evidence" value="ECO:0007669"/>
    <property type="project" value="UniProtKB-KW"/>
</dbReference>
<comment type="similarity">
    <text evidence="6">Belongs to the Mrp/NBP35 ATP-binding proteins family.</text>
</comment>
<dbReference type="Gene3D" id="3.40.50.300">
    <property type="entry name" value="P-loop containing nucleotide triphosphate hydrolases"/>
    <property type="match status" value="1"/>
</dbReference>
<dbReference type="Gene3D" id="3.30.300.130">
    <property type="entry name" value="Fe-S cluster assembly (FSCA)"/>
    <property type="match status" value="1"/>
</dbReference>
<dbReference type="AlphaFoldDB" id="A0A328BAA9"/>
<dbReference type="InterPro" id="IPR033756">
    <property type="entry name" value="YlxH/NBP35"/>
</dbReference>
<dbReference type="GO" id="GO:0005524">
    <property type="term" value="F:ATP binding"/>
    <property type="evidence" value="ECO:0007669"/>
    <property type="project" value="UniProtKB-UniRule"/>
</dbReference>
<keyword evidence="5 6" id="KW-0411">Iron-sulfur</keyword>
<feature type="domain" description="MIP18 family-like" evidence="7">
    <location>
        <begin position="10"/>
        <end position="80"/>
    </location>
</feature>
<evidence type="ECO:0000313" key="8">
    <source>
        <dbReference type="EMBL" id="RAK63635.1"/>
    </source>
</evidence>
<dbReference type="Pfam" id="PF10609">
    <property type="entry name" value="ParA"/>
    <property type="match status" value="1"/>
</dbReference>
<dbReference type="InterPro" id="IPR027417">
    <property type="entry name" value="P-loop_NTPase"/>
</dbReference>
<dbReference type="GO" id="GO:0140663">
    <property type="term" value="F:ATP-dependent FeS chaperone activity"/>
    <property type="evidence" value="ECO:0007669"/>
    <property type="project" value="InterPro"/>
</dbReference>
<dbReference type="GO" id="GO:0016887">
    <property type="term" value="F:ATP hydrolysis activity"/>
    <property type="evidence" value="ECO:0007669"/>
    <property type="project" value="UniProtKB-UniRule"/>
</dbReference>
<dbReference type="SUPFAM" id="SSF52540">
    <property type="entry name" value="P-loop containing nucleoside triphosphate hydrolases"/>
    <property type="match status" value="1"/>
</dbReference>
<dbReference type="PANTHER" id="PTHR42961">
    <property type="entry name" value="IRON-SULFUR PROTEIN NUBPL"/>
    <property type="match status" value="1"/>
</dbReference>
<protein>
    <recommendedName>
        <fullName evidence="6">Iron-sulfur cluster carrier protein</fullName>
    </recommendedName>
</protein>
<dbReference type="InterPro" id="IPR002744">
    <property type="entry name" value="MIP18-like"/>
</dbReference>
<evidence type="ECO:0000256" key="1">
    <source>
        <dbReference type="ARBA" id="ARBA00022723"/>
    </source>
</evidence>
<dbReference type="Proteomes" id="UP000249524">
    <property type="component" value="Unassembled WGS sequence"/>
</dbReference>
<sequence>MSEAVGPDRTAILNALDEVRDPKSGQGLTSAGLVRGLVIRGGRVAFMLEVSPADIEAYRPVRDQAEEVLAHMDGVEVAQVVLTTEIQAPSAPQLKVSPRRARVAEDPQARLHPMVDAEKPAHVKRVIAVASGKGGVGKSTVSVNLAAALAKLGKRVGLLDADIYGPSAPTMLGIDGEPTFDEHKRLNPMEAWGIKVMSIGFIVEPGTANIWRGPMASSALRSLMNANWGTEAEPLDVLVIDLPPGTGDIQLTLVQKLKLDGVVVVSTPQEIALIDARRAAQMFDKTGAPILGVVENMAYFADSSGVKVPIFGSGGARAEAERLGVPLLAEIPIEVPLREACDQGRPLVAVNDRSAAAQAFLDLARRIAL</sequence>
<keyword evidence="2 6" id="KW-0547">Nucleotide-binding</keyword>
<evidence type="ECO:0000256" key="5">
    <source>
        <dbReference type="ARBA" id="ARBA00023014"/>
    </source>
</evidence>
<keyword evidence="9" id="KW-1185">Reference proteome</keyword>
<keyword evidence="6" id="KW-0378">Hydrolase</keyword>
<accession>A0A328BAA9</accession>
<dbReference type="CDD" id="cd02037">
    <property type="entry name" value="Mrp_NBP35"/>
    <property type="match status" value="1"/>
</dbReference>
<evidence type="ECO:0000256" key="2">
    <source>
        <dbReference type="ARBA" id="ARBA00022741"/>
    </source>
</evidence>
<dbReference type="FunFam" id="3.40.50.300:FF:001119">
    <property type="entry name" value="Iron-sulfur cluster carrier protein"/>
    <property type="match status" value="1"/>
</dbReference>
<organism evidence="8 9">
    <name type="scientific">Phenylobacterium kunshanense</name>
    <dbReference type="NCBI Taxonomy" id="1445034"/>
    <lineage>
        <taxon>Bacteria</taxon>
        <taxon>Pseudomonadati</taxon>
        <taxon>Pseudomonadota</taxon>
        <taxon>Alphaproteobacteria</taxon>
        <taxon>Caulobacterales</taxon>
        <taxon>Caulobacteraceae</taxon>
        <taxon>Phenylobacterium</taxon>
    </lineage>
</organism>
<comment type="caution">
    <text evidence="8">The sequence shown here is derived from an EMBL/GenBank/DDBJ whole genome shotgun (WGS) entry which is preliminary data.</text>
</comment>
<comment type="function">
    <text evidence="6">Binds and transfers iron-sulfur (Fe-S) clusters to target apoproteins. Can hydrolyze ATP.</text>
</comment>
<dbReference type="RefSeq" id="WP_111276945.1">
    <property type="nucleotide sequence ID" value="NZ_QFYS01000007.1"/>
</dbReference>
<proteinExistence type="inferred from homology"/>
<feature type="binding site" evidence="6">
    <location>
        <begin position="132"/>
        <end position="139"/>
    </location>
    <ligand>
        <name>ATP</name>
        <dbReference type="ChEBI" id="CHEBI:30616"/>
    </ligand>
</feature>
<reference evidence="8 9" key="1">
    <citation type="submission" date="2018-05" db="EMBL/GenBank/DDBJ databases">
        <authorList>
            <person name="Lanie J.A."/>
            <person name="Ng W.-L."/>
            <person name="Kazmierczak K.M."/>
            <person name="Andrzejewski T.M."/>
            <person name="Davidsen T.M."/>
            <person name="Wayne K.J."/>
            <person name="Tettelin H."/>
            <person name="Glass J.I."/>
            <person name="Rusch D."/>
            <person name="Podicherti R."/>
            <person name="Tsui H.-C.T."/>
            <person name="Winkler M.E."/>
        </authorList>
    </citation>
    <scope>NUCLEOTIDE SEQUENCE [LARGE SCALE GENOMIC DNA]</scope>
    <source>
        <strain evidence="8 9">BUT-10</strain>
    </source>
</reference>
<keyword evidence="3 6" id="KW-0067">ATP-binding</keyword>
<dbReference type="Pfam" id="PF01883">
    <property type="entry name" value="FeS_assembly_P"/>
    <property type="match status" value="1"/>
</dbReference>
<dbReference type="SUPFAM" id="SSF117916">
    <property type="entry name" value="Fe-S cluster assembly (FSCA) domain-like"/>
    <property type="match status" value="1"/>
</dbReference>
<dbReference type="InterPro" id="IPR034904">
    <property type="entry name" value="FSCA_dom_sf"/>
</dbReference>
<keyword evidence="1 6" id="KW-0479">Metal-binding</keyword>
<evidence type="ECO:0000313" key="9">
    <source>
        <dbReference type="Proteomes" id="UP000249524"/>
    </source>
</evidence>
<name>A0A328BAA9_9CAUL</name>
<dbReference type="OrthoDB" id="9809679at2"/>
<dbReference type="GO" id="GO:0016226">
    <property type="term" value="P:iron-sulfur cluster assembly"/>
    <property type="evidence" value="ECO:0007669"/>
    <property type="project" value="InterPro"/>
</dbReference>